<feature type="compositionally biased region" description="Low complexity" evidence="1">
    <location>
        <begin position="1"/>
        <end position="32"/>
    </location>
</feature>
<feature type="region of interest" description="Disordered" evidence="1">
    <location>
        <begin position="1"/>
        <end position="47"/>
    </location>
</feature>
<dbReference type="EMBL" id="JAGEVG010000008">
    <property type="protein sequence ID" value="MBO3098280.1"/>
    <property type="molecule type" value="Genomic_DNA"/>
</dbReference>
<comment type="caution">
    <text evidence="2">The sequence shown here is derived from an EMBL/GenBank/DDBJ whole genome shotgun (WGS) entry which is preliminary data.</text>
</comment>
<evidence type="ECO:0000256" key="1">
    <source>
        <dbReference type="SAM" id="MobiDB-lite"/>
    </source>
</evidence>
<organism evidence="2 3">
    <name type="scientific">Gelidibacter pelagius</name>
    <dbReference type="NCBI Taxonomy" id="2819985"/>
    <lineage>
        <taxon>Bacteria</taxon>
        <taxon>Pseudomonadati</taxon>
        <taxon>Bacteroidota</taxon>
        <taxon>Flavobacteriia</taxon>
        <taxon>Flavobacteriales</taxon>
        <taxon>Flavobacteriaceae</taxon>
        <taxon>Gelidibacter</taxon>
    </lineage>
</organism>
<feature type="compositionally biased region" description="Polar residues" evidence="1">
    <location>
        <begin position="35"/>
        <end position="47"/>
    </location>
</feature>
<accession>A0ABS3SRE2</accession>
<evidence type="ECO:0008006" key="4">
    <source>
        <dbReference type="Google" id="ProtNLM"/>
    </source>
</evidence>
<keyword evidence="3" id="KW-1185">Reference proteome</keyword>
<dbReference type="Proteomes" id="UP000681315">
    <property type="component" value="Unassembled WGS sequence"/>
</dbReference>
<gene>
    <name evidence="2" type="ORF">J4051_08385</name>
</gene>
<dbReference type="RefSeq" id="WP_208233423.1">
    <property type="nucleotide sequence ID" value="NZ_JAGEVG010000008.1"/>
</dbReference>
<name>A0ABS3SRE2_9FLAO</name>
<protein>
    <recommendedName>
        <fullName evidence="4">SMP domain-containing protein</fullName>
    </recommendedName>
</protein>
<reference evidence="2 3" key="1">
    <citation type="submission" date="2021-03" db="EMBL/GenBank/DDBJ databases">
        <title>Gelidibacter sp. nov., isolated from costal sediment.</title>
        <authorList>
            <person name="Lun K.-Y."/>
        </authorList>
    </citation>
    <scope>NUCLEOTIDE SEQUENCE [LARGE SCALE GENOMIC DNA]</scope>
    <source>
        <strain evidence="2 3">DF109</strain>
    </source>
</reference>
<proteinExistence type="predicted"/>
<evidence type="ECO:0000313" key="2">
    <source>
        <dbReference type="EMBL" id="MBO3098280.1"/>
    </source>
</evidence>
<sequence>MSKSKSMSSQAASRIQSSSAKSSNSGGVAKGSFASRAQSSASKNSNK</sequence>
<evidence type="ECO:0000313" key="3">
    <source>
        <dbReference type="Proteomes" id="UP000681315"/>
    </source>
</evidence>